<dbReference type="AlphaFoldDB" id="A0A074ZVD0"/>
<dbReference type="Gene3D" id="1.20.120.20">
    <property type="entry name" value="Apolipoprotein"/>
    <property type="match status" value="1"/>
</dbReference>
<dbReference type="CTD" id="20329813"/>
<accession>A0A074ZVD0</accession>
<name>A0A074ZVD0_OPIVI</name>
<evidence type="ECO:0000313" key="3">
    <source>
        <dbReference type="Proteomes" id="UP000054324"/>
    </source>
</evidence>
<gene>
    <name evidence="2" type="ORF">T265_15648</name>
</gene>
<dbReference type="GeneID" id="20329813"/>
<organism evidence="2 3">
    <name type="scientific">Opisthorchis viverrini</name>
    <name type="common">Southeast Asian liver fluke</name>
    <dbReference type="NCBI Taxonomy" id="6198"/>
    <lineage>
        <taxon>Eukaryota</taxon>
        <taxon>Metazoa</taxon>
        <taxon>Spiralia</taxon>
        <taxon>Lophotrochozoa</taxon>
        <taxon>Platyhelminthes</taxon>
        <taxon>Trematoda</taxon>
        <taxon>Digenea</taxon>
        <taxon>Opisthorchiida</taxon>
        <taxon>Opisthorchiata</taxon>
        <taxon>Opisthorchiidae</taxon>
        <taxon>Opisthorchis</taxon>
    </lineage>
</organism>
<evidence type="ECO:0000313" key="2">
    <source>
        <dbReference type="EMBL" id="KER19129.1"/>
    </source>
</evidence>
<reference evidence="2 3" key="1">
    <citation type="submission" date="2013-11" db="EMBL/GenBank/DDBJ databases">
        <title>Opisthorchis viverrini - life in the bile duct.</title>
        <authorList>
            <person name="Young N.D."/>
            <person name="Nagarajan N."/>
            <person name="Lin S.J."/>
            <person name="Korhonen P.K."/>
            <person name="Jex A.R."/>
            <person name="Hall R.S."/>
            <person name="Safavi-Hemami H."/>
            <person name="Kaewkong W."/>
            <person name="Bertrand D."/>
            <person name="Gao S."/>
            <person name="Seet Q."/>
            <person name="Wongkham S."/>
            <person name="Teh B.T."/>
            <person name="Wongkham C."/>
            <person name="Intapan P.M."/>
            <person name="Maleewong W."/>
            <person name="Yang X."/>
            <person name="Hu M."/>
            <person name="Wang Z."/>
            <person name="Hofmann A."/>
            <person name="Sternberg P.W."/>
            <person name="Tan P."/>
            <person name="Wang J."/>
            <person name="Gasser R.B."/>
        </authorList>
    </citation>
    <scope>NUCLEOTIDE SEQUENCE [LARGE SCALE GENOMIC DNA]</scope>
</reference>
<dbReference type="EMBL" id="KL597320">
    <property type="protein sequence ID" value="KER19129.1"/>
    <property type="molecule type" value="Genomic_DNA"/>
</dbReference>
<proteinExistence type="predicted"/>
<dbReference type="OrthoDB" id="10661873at2759"/>
<keyword evidence="3" id="KW-1185">Reference proteome</keyword>
<dbReference type="KEGG" id="ovi:T265_15648"/>
<sequence>ALTEIKRNLEGAEEGTKAKLSELLRNALQQLKEEISTYLFKLINLFHKVEMILDKLLIGYCRASAGTITEKISSLEENQPQAQGVAALFFLEKLQQIKTYLDGQWPKLKAALEELNEKLKAAKDGTHTFLGKQLNATLFETKDKFEKYLEDLKKRAEKKLAELKTKLTINTLNPTDAPTTTGSSASKSNADASTSKDSSGSMSNDVIPSSSIEPQSLTNRPTATIWITSMLLIAWFCSICKDFAAGCSPILIH</sequence>
<dbReference type="SUPFAM" id="SSF47162">
    <property type="entry name" value="Apolipoprotein"/>
    <property type="match status" value="1"/>
</dbReference>
<feature type="region of interest" description="Disordered" evidence="1">
    <location>
        <begin position="171"/>
        <end position="216"/>
    </location>
</feature>
<protein>
    <submittedName>
        <fullName evidence="2">Uncharacterized protein</fullName>
    </submittedName>
</protein>
<dbReference type="RefSeq" id="XP_009177123.1">
    <property type="nucleotide sequence ID" value="XM_009178859.1"/>
</dbReference>
<evidence type="ECO:0000256" key="1">
    <source>
        <dbReference type="SAM" id="MobiDB-lite"/>
    </source>
</evidence>
<feature type="non-terminal residue" evidence="2">
    <location>
        <position position="1"/>
    </location>
</feature>
<dbReference type="Proteomes" id="UP000054324">
    <property type="component" value="Unassembled WGS sequence"/>
</dbReference>